<dbReference type="RefSeq" id="WP_290261906.1">
    <property type="nucleotide sequence ID" value="NZ_JAUFQG010000004.1"/>
</dbReference>
<organism evidence="2 3">
    <name type="scientific">Simiduia curdlanivorans</name>
    <dbReference type="NCBI Taxonomy" id="1492769"/>
    <lineage>
        <taxon>Bacteria</taxon>
        <taxon>Pseudomonadati</taxon>
        <taxon>Pseudomonadota</taxon>
        <taxon>Gammaproteobacteria</taxon>
        <taxon>Cellvibrionales</taxon>
        <taxon>Cellvibrionaceae</taxon>
        <taxon>Simiduia</taxon>
    </lineage>
</organism>
<keyword evidence="1" id="KW-0732">Signal</keyword>
<comment type="caution">
    <text evidence="2">The sequence shown here is derived from an EMBL/GenBank/DDBJ whole genome shotgun (WGS) entry which is preliminary data.</text>
</comment>
<evidence type="ECO:0000313" key="3">
    <source>
        <dbReference type="Proteomes" id="UP001595840"/>
    </source>
</evidence>
<feature type="signal peptide" evidence="1">
    <location>
        <begin position="1"/>
        <end position="21"/>
    </location>
</feature>
<evidence type="ECO:0008006" key="4">
    <source>
        <dbReference type="Google" id="ProtNLM"/>
    </source>
</evidence>
<dbReference type="EMBL" id="JBHSCX010000002">
    <property type="protein sequence ID" value="MFC4360938.1"/>
    <property type="molecule type" value="Genomic_DNA"/>
</dbReference>
<proteinExistence type="predicted"/>
<protein>
    <recommendedName>
        <fullName evidence="4">DUF1795 domain-containing protein</fullName>
    </recommendedName>
</protein>
<accession>A0ABV8UZS5</accession>
<reference evidence="3" key="1">
    <citation type="journal article" date="2019" name="Int. J. Syst. Evol. Microbiol.">
        <title>The Global Catalogue of Microorganisms (GCM) 10K type strain sequencing project: providing services to taxonomists for standard genome sequencing and annotation.</title>
        <authorList>
            <consortium name="The Broad Institute Genomics Platform"/>
            <consortium name="The Broad Institute Genome Sequencing Center for Infectious Disease"/>
            <person name="Wu L."/>
            <person name="Ma J."/>
        </authorList>
    </citation>
    <scope>NUCLEOTIDE SEQUENCE [LARGE SCALE GENOMIC DNA]</scope>
    <source>
        <strain evidence="3">CECT 8570</strain>
    </source>
</reference>
<dbReference type="PROSITE" id="PS51257">
    <property type="entry name" value="PROKAR_LIPOPROTEIN"/>
    <property type="match status" value="1"/>
</dbReference>
<name>A0ABV8UZS5_9GAMM</name>
<evidence type="ECO:0000256" key="1">
    <source>
        <dbReference type="SAM" id="SignalP"/>
    </source>
</evidence>
<keyword evidence="3" id="KW-1185">Reference proteome</keyword>
<gene>
    <name evidence="2" type="ORF">ACFOX3_01420</name>
</gene>
<sequence length="171" mass="19016">MLKKITYLVLCTLLPVLIASCSDESIAYKNNGFTFEPAPDWVFTSDEQPSIFGGRQIIFAFGEHSTVNVFIREKTTSLEDFSNFLLAKTLLADKSAPTTIISDTPRSFDGLSGRHLKIQYKLFTETSTDATFLASMNPNESIFLVSFTEEGDTAPTEQQLIKAAKSIKLNR</sequence>
<feature type="chain" id="PRO_5047028338" description="DUF1795 domain-containing protein" evidence="1">
    <location>
        <begin position="22"/>
        <end position="171"/>
    </location>
</feature>
<evidence type="ECO:0000313" key="2">
    <source>
        <dbReference type="EMBL" id="MFC4360938.1"/>
    </source>
</evidence>
<dbReference type="Proteomes" id="UP001595840">
    <property type="component" value="Unassembled WGS sequence"/>
</dbReference>